<dbReference type="EMBL" id="BAAARB010000009">
    <property type="protein sequence ID" value="GAA2380774.1"/>
    <property type="molecule type" value="Genomic_DNA"/>
</dbReference>
<proteinExistence type="predicted"/>
<accession>A0ABN3HI28</accession>
<name>A0ABN3HI28_9ACTN</name>
<organism evidence="1 2">
    <name type="scientific">Gordonia cholesterolivorans</name>
    <dbReference type="NCBI Taxonomy" id="559625"/>
    <lineage>
        <taxon>Bacteria</taxon>
        <taxon>Bacillati</taxon>
        <taxon>Actinomycetota</taxon>
        <taxon>Actinomycetes</taxon>
        <taxon>Mycobacteriales</taxon>
        <taxon>Gordoniaceae</taxon>
        <taxon>Gordonia</taxon>
    </lineage>
</organism>
<evidence type="ECO:0000313" key="1">
    <source>
        <dbReference type="EMBL" id="GAA2380774.1"/>
    </source>
</evidence>
<evidence type="ECO:0008006" key="3">
    <source>
        <dbReference type="Google" id="ProtNLM"/>
    </source>
</evidence>
<comment type="caution">
    <text evidence="1">The sequence shown here is derived from an EMBL/GenBank/DDBJ whole genome shotgun (WGS) entry which is preliminary data.</text>
</comment>
<gene>
    <name evidence="1" type="ORF">GCM10009855_21030</name>
</gene>
<dbReference type="RefSeq" id="WP_006895889.1">
    <property type="nucleotide sequence ID" value="NZ_BAAARB010000009.1"/>
</dbReference>
<keyword evidence="2" id="KW-1185">Reference proteome</keyword>
<reference evidence="1 2" key="1">
    <citation type="journal article" date="2019" name="Int. J. Syst. Evol. Microbiol.">
        <title>The Global Catalogue of Microorganisms (GCM) 10K type strain sequencing project: providing services to taxonomists for standard genome sequencing and annotation.</title>
        <authorList>
            <consortium name="The Broad Institute Genomics Platform"/>
            <consortium name="The Broad Institute Genome Sequencing Center for Infectious Disease"/>
            <person name="Wu L."/>
            <person name="Ma J."/>
        </authorList>
    </citation>
    <scope>NUCLEOTIDE SEQUENCE [LARGE SCALE GENOMIC DNA]</scope>
    <source>
        <strain evidence="1 2">JCM 16227</strain>
    </source>
</reference>
<protein>
    <recommendedName>
        <fullName evidence="3">Ribosomally synthesized peptide with SipW-like signal peptide</fullName>
    </recommendedName>
</protein>
<dbReference type="Proteomes" id="UP001501170">
    <property type="component" value="Unassembled WGS sequence"/>
</dbReference>
<evidence type="ECO:0000313" key="2">
    <source>
        <dbReference type="Proteomes" id="UP001501170"/>
    </source>
</evidence>
<sequence>MRPGWKTAVTSKRVRALLACGVLLGTGAIGTSALWSTTSQTLSGTFTTGVLKIEANGSHTATLTFPGTLLPAYTTAAMVDVQNVGSVALTYVPSVQATGTSGTPPTDVGRWTTLKSTVVAANATVGSTSTGTVCPSGSATLVSAQNVSTAKTEFTGVPPRPLAVGSSERLCMQLTLRTDTPAQYAGLNLGSAGSVVFFFDATG</sequence>